<dbReference type="GO" id="GO:0003723">
    <property type="term" value="F:RNA binding"/>
    <property type="evidence" value="ECO:0007669"/>
    <property type="project" value="TreeGrafter"/>
</dbReference>
<proteinExistence type="inferred from homology"/>
<keyword evidence="9" id="KW-1185">Reference proteome</keyword>
<evidence type="ECO:0000256" key="5">
    <source>
        <dbReference type="ARBA" id="ARBA00023242"/>
    </source>
</evidence>
<dbReference type="SUPFAM" id="SSF160369">
    <property type="entry name" value="Ribosomal protein L10-like"/>
    <property type="match status" value="1"/>
</dbReference>
<dbReference type="Gene3D" id="3.90.105.20">
    <property type="match status" value="1"/>
</dbReference>
<gene>
    <name evidence="8" type="ORF">NA57DRAFT_70072</name>
</gene>
<dbReference type="GO" id="GO:0006364">
    <property type="term" value="P:rRNA processing"/>
    <property type="evidence" value="ECO:0007669"/>
    <property type="project" value="TreeGrafter"/>
</dbReference>
<keyword evidence="4 6" id="KW-0963">Cytoplasm</keyword>
<dbReference type="AlphaFoldDB" id="A0A9P4IPT3"/>
<dbReference type="GO" id="GO:0000027">
    <property type="term" value="P:ribosomal large subunit assembly"/>
    <property type="evidence" value="ECO:0007669"/>
    <property type="project" value="InterPro"/>
</dbReference>
<dbReference type="Proteomes" id="UP000799772">
    <property type="component" value="Unassembled WGS sequence"/>
</dbReference>
<dbReference type="InterPro" id="IPR043141">
    <property type="entry name" value="Ribosomal_uL10-like_sf"/>
</dbReference>
<dbReference type="InterPro" id="IPR033867">
    <property type="entry name" value="Mrt4"/>
</dbReference>
<dbReference type="Pfam" id="PF00466">
    <property type="entry name" value="Ribosomal_L10"/>
    <property type="match status" value="1"/>
</dbReference>
<name>A0A9P4IPT3_9PEZI</name>
<evidence type="ECO:0000256" key="1">
    <source>
        <dbReference type="ARBA" id="ARBA00004046"/>
    </source>
</evidence>
<dbReference type="GO" id="GO:0005730">
    <property type="term" value="C:nucleolus"/>
    <property type="evidence" value="ECO:0007669"/>
    <property type="project" value="UniProtKB-SubCell"/>
</dbReference>
<comment type="caution">
    <text evidence="8">The sequence shown here is derived from an EMBL/GenBank/DDBJ whole genome shotgun (WGS) entry which is preliminary data.</text>
</comment>
<dbReference type="Gene3D" id="3.30.70.1730">
    <property type="match status" value="1"/>
</dbReference>
<evidence type="ECO:0000313" key="9">
    <source>
        <dbReference type="Proteomes" id="UP000799772"/>
    </source>
</evidence>
<evidence type="ECO:0000256" key="3">
    <source>
        <dbReference type="ARBA" id="ARBA00011117"/>
    </source>
</evidence>
<dbReference type="InterPro" id="IPR040637">
    <property type="entry name" value="Ribosomal_uL10-like_insert"/>
</dbReference>
<dbReference type="GO" id="GO:0030687">
    <property type="term" value="C:preribosome, large subunit precursor"/>
    <property type="evidence" value="ECO:0007669"/>
    <property type="project" value="TreeGrafter"/>
</dbReference>
<comment type="subunit">
    <text evidence="3 6">Associates with the pre-60S ribosomal particle.</text>
</comment>
<dbReference type="InterPro" id="IPR001790">
    <property type="entry name" value="Ribosomal_uL10"/>
</dbReference>
<comment type="subcellular location">
    <subcellularLocation>
        <location evidence="6">Cytoplasm</location>
    </subcellularLocation>
    <subcellularLocation>
        <location evidence="6">Nucleus</location>
        <location evidence="6">Nucleolus</location>
    </subcellularLocation>
</comment>
<dbReference type="CDD" id="cd05796">
    <property type="entry name" value="Ribosomal_P0_like"/>
    <property type="match status" value="1"/>
</dbReference>
<accession>A0A9P4IPT3</accession>
<dbReference type="Pfam" id="PF17777">
    <property type="entry name" value="RL10P_insert"/>
    <property type="match status" value="1"/>
</dbReference>
<dbReference type="PANTHER" id="PTHR45841:SF1">
    <property type="entry name" value="MRNA TURNOVER PROTEIN 4 HOMOLOG"/>
    <property type="match status" value="1"/>
</dbReference>
<evidence type="ECO:0000313" key="8">
    <source>
        <dbReference type="EMBL" id="KAF2103863.1"/>
    </source>
</evidence>
<dbReference type="InterPro" id="IPR043164">
    <property type="entry name" value="Ribosomal_uL10-like_insert_sf"/>
</dbReference>
<comment type="similarity">
    <text evidence="2 6">Belongs to the universal ribosomal protein uL10 family.</text>
</comment>
<organism evidence="8 9">
    <name type="scientific">Rhizodiscina lignyota</name>
    <dbReference type="NCBI Taxonomy" id="1504668"/>
    <lineage>
        <taxon>Eukaryota</taxon>
        <taxon>Fungi</taxon>
        <taxon>Dikarya</taxon>
        <taxon>Ascomycota</taxon>
        <taxon>Pezizomycotina</taxon>
        <taxon>Dothideomycetes</taxon>
        <taxon>Pleosporomycetidae</taxon>
        <taxon>Aulographales</taxon>
        <taxon>Rhizodiscinaceae</taxon>
        <taxon>Rhizodiscina</taxon>
    </lineage>
</organism>
<dbReference type="FunFam" id="3.90.105.20:FF:000003">
    <property type="entry name" value="Ribosome assembly factor mrt4"/>
    <property type="match status" value="1"/>
</dbReference>
<sequence length="238" mass="26721">MPKSKRAKVVHLSKVEKKGKELSQKLFDGVREAADQYQYIFVFSVENMRNTYLKNVRAEFSDSRIFFGKTKVMAKSLGSSPEDEYLPNLSQLTPHITGNVGLLFTSRAPSDVIQYFADFSEVDYARAGVSATRTFTIPEGVVYSRGGEVPVEDDEPLSHSLEVTLRKWDMPVRLVKGKVVLDGDYTVCKEGQELNSHQTALLKMFGVAMAEFRVDLKAYWSAASQEVTEVASNEEVEE</sequence>
<dbReference type="FunFam" id="3.30.70.1730:FF:000005">
    <property type="entry name" value="Ribosome assembly factor mrt4"/>
    <property type="match status" value="1"/>
</dbReference>
<evidence type="ECO:0000256" key="4">
    <source>
        <dbReference type="ARBA" id="ARBA00022490"/>
    </source>
</evidence>
<comment type="function">
    <text evidence="1 6">Component of the ribosome assembly machinery. Nuclear paralog of the ribosomal protein P0, it binds pre-60S subunits at an early stage of assembly in the nucleolus, and is replaced by P0 in cytoplasmic pre-60S subunits and mature 80S ribosomes.</text>
</comment>
<protein>
    <recommendedName>
        <fullName evidence="6">Ribosome assembly factor mrt4</fullName>
    </recommendedName>
</protein>
<evidence type="ECO:0000256" key="2">
    <source>
        <dbReference type="ARBA" id="ARBA00008889"/>
    </source>
</evidence>
<reference evidence="8" key="1">
    <citation type="journal article" date="2020" name="Stud. Mycol.">
        <title>101 Dothideomycetes genomes: a test case for predicting lifestyles and emergence of pathogens.</title>
        <authorList>
            <person name="Haridas S."/>
            <person name="Albert R."/>
            <person name="Binder M."/>
            <person name="Bloem J."/>
            <person name="Labutti K."/>
            <person name="Salamov A."/>
            <person name="Andreopoulos B."/>
            <person name="Baker S."/>
            <person name="Barry K."/>
            <person name="Bills G."/>
            <person name="Bluhm B."/>
            <person name="Cannon C."/>
            <person name="Castanera R."/>
            <person name="Culley D."/>
            <person name="Daum C."/>
            <person name="Ezra D."/>
            <person name="Gonzalez J."/>
            <person name="Henrissat B."/>
            <person name="Kuo A."/>
            <person name="Liang C."/>
            <person name="Lipzen A."/>
            <person name="Lutzoni F."/>
            <person name="Magnuson J."/>
            <person name="Mondo S."/>
            <person name="Nolan M."/>
            <person name="Ohm R."/>
            <person name="Pangilinan J."/>
            <person name="Park H.-J."/>
            <person name="Ramirez L."/>
            <person name="Alfaro M."/>
            <person name="Sun H."/>
            <person name="Tritt A."/>
            <person name="Yoshinaga Y."/>
            <person name="Zwiers L.-H."/>
            <person name="Turgeon B."/>
            <person name="Goodwin S."/>
            <person name="Spatafora J."/>
            <person name="Crous P."/>
            <person name="Grigoriev I."/>
        </authorList>
    </citation>
    <scope>NUCLEOTIDE SEQUENCE</scope>
    <source>
        <strain evidence="8">CBS 133067</strain>
    </source>
</reference>
<keyword evidence="5 6" id="KW-0539">Nucleus</keyword>
<evidence type="ECO:0000256" key="6">
    <source>
        <dbReference type="RuleBase" id="RU364039"/>
    </source>
</evidence>
<dbReference type="EMBL" id="ML978121">
    <property type="protein sequence ID" value="KAF2103863.1"/>
    <property type="molecule type" value="Genomic_DNA"/>
</dbReference>
<dbReference type="InterPro" id="IPR051742">
    <property type="entry name" value="Ribosome_Assembly_uL10"/>
</dbReference>
<keyword evidence="6" id="KW-0690">Ribosome biogenesis</keyword>
<feature type="domain" description="Large ribosomal subunit protein uL10-like insertion" evidence="7">
    <location>
        <begin position="125"/>
        <end position="207"/>
    </location>
</feature>
<evidence type="ECO:0000259" key="7">
    <source>
        <dbReference type="Pfam" id="PF17777"/>
    </source>
</evidence>
<dbReference type="OrthoDB" id="10262308at2759"/>
<dbReference type="PANTHER" id="PTHR45841">
    <property type="entry name" value="MRNA TURNOVER PROTEIN 4 MRTO4"/>
    <property type="match status" value="1"/>
</dbReference>
<dbReference type="GO" id="GO:0000956">
    <property type="term" value="P:nuclear-transcribed mRNA catabolic process"/>
    <property type="evidence" value="ECO:0007669"/>
    <property type="project" value="TreeGrafter"/>
</dbReference>
<dbReference type="GO" id="GO:0005737">
    <property type="term" value="C:cytoplasm"/>
    <property type="evidence" value="ECO:0007669"/>
    <property type="project" value="UniProtKB-SubCell"/>
</dbReference>